<evidence type="ECO:0000259" key="7">
    <source>
        <dbReference type="Pfam" id="PF04234"/>
    </source>
</evidence>
<evidence type="ECO:0000256" key="2">
    <source>
        <dbReference type="ARBA" id="ARBA00022723"/>
    </source>
</evidence>
<dbReference type="Pfam" id="PF04234">
    <property type="entry name" value="CopC"/>
    <property type="match status" value="1"/>
</dbReference>
<accession>A0A223D0J7</accession>
<feature type="signal peptide" evidence="6">
    <location>
        <begin position="1"/>
        <end position="23"/>
    </location>
</feature>
<keyword evidence="9" id="KW-1185">Reference proteome</keyword>
<dbReference type="GO" id="GO:0006825">
    <property type="term" value="P:copper ion transport"/>
    <property type="evidence" value="ECO:0007669"/>
    <property type="project" value="InterPro"/>
</dbReference>
<feature type="transmembrane region" description="Helical" evidence="5">
    <location>
        <begin position="349"/>
        <end position="371"/>
    </location>
</feature>
<feature type="transmembrane region" description="Helical" evidence="5">
    <location>
        <begin position="226"/>
        <end position="244"/>
    </location>
</feature>
<evidence type="ECO:0000313" key="8">
    <source>
        <dbReference type="EMBL" id="ASS74856.1"/>
    </source>
</evidence>
<dbReference type="SUPFAM" id="SSF81296">
    <property type="entry name" value="E set domains"/>
    <property type="match status" value="1"/>
</dbReference>
<dbReference type="GO" id="GO:0030313">
    <property type="term" value="C:cell envelope"/>
    <property type="evidence" value="ECO:0007669"/>
    <property type="project" value="UniProtKB-SubCell"/>
</dbReference>
<proteinExistence type="predicted"/>
<evidence type="ECO:0000256" key="1">
    <source>
        <dbReference type="ARBA" id="ARBA00004196"/>
    </source>
</evidence>
<dbReference type="GO" id="GO:0042597">
    <property type="term" value="C:periplasmic space"/>
    <property type="evidence" value="ECO:0007669"/>
    <property type="project" value="InterPro"/>
</dbReference>
<dbReference type="InterPro" id="IPR014755">
    <property type="entry name" value="Cu-Rt/internalin_Ig-like"/>
</dbReference>
<dbReference type="EMBL" id="CP022657">
    <property type="protein sequence ID" value="ASS74856.1"/>
    <property type="molecule type" value="Genomic_DNA"/>
</dbReference>
<evidence type="ECO:0000256" key="3">
    <source>
        <dbReference type="ARBA" id="ARBA00022729"/>
    </source>
</evidence>
<feature type="transmembrane region" description="Helical" evidence="5">
    <location>
        <begin position="276"/>
        <end position="303"/>
    </location>
</feature>
<dbReference type="AlphaFoldDB" id="A0A223D0J7"/>
<dbReference type="Proteomes" id="UP000214688">
    <property type="component" value="Chromosome"/>
</dbReference>
<dbReference type="GO" id="GO:0046688">
    <property type="term" value="P:response to copper ion"/>
    <property type="evidence" value="ECO:0007669"/>
    <property type="project" value="InterPro"/>
</dbReference>
<dbReference type="Gene3D" id="2.60.40.1220">
    <property type="match status" value="1"/>
</dbReference>
<dbReference type="KEGG" id="tab:CIG75_07605"/>
<sequence length="411" mass="45704">MKKSALLGLCLLFLCLLTTPAFAHATLLQSTPADGDLLHHSGEIRLLFSEPLEPELIELHLYNWDAERLNLPPPQLTKGNASEAYTELPADLEAGSYRILWSVISEDGHKINGQVSFSLHQVSEQIAPINTDAAIDQELNTTLHMILRDVAECVLLMAGGLYLLSWYAKRIGLPQASELLGRWKKFGWALLLLLTLGEGITNLTLLQSDALSAVFTEGRFEILIETPFLVMILIQLLLLLLFAVPGMASSWPTLLFGLLTINLALSGHAFSSEPMWLALVLRMLHLLSIALWLGGLLYLLLIWRRPLDRSRFRSFFLRVFLAASAMVALSGVVLVSIQTDWSLVLAANAWWSGLLFSKIGLMAVMLVFAVIQSLRWRKDANALSQSLLRVEWLIGLLVILAGIWMSMIAYP</sequence>
<dbReference type="InterPro" id="IPR007348">
    <property type="entry name" value="CopC_dom"/>
</dbReference>
<gene>
    <name evidence="8" type="ORF">CIG75_07605</name>
</gene>
<keyword evidence="4" id="KW-0186">Copper</keyword>
<evidence type="ECO:0000256" key="5">
    <source>
        <dbReference type="SAM" id="Phobius"/>
    </source>
</evidence>
<dbReference type="GO" id="GO:0005886">
    <property type="term" value="C:plasma membrane"/>
    <property type="evidence" value="ECO:0007669"/>
    <property type="project" value="TreeGrafter"/>
</dbReference>
<feature type="domain" description="CopC" evidence="7">
    <location>
        <begin position="24"/>
        <end position="118"/>
    </location>
</feature>
<feature type="transmembrane region" description="Helical" evidence="5">
    <location>
        <begin position="251"/>
        <end position="270"/>
    </location>
</feature>
<keyword evidence="3 6" id="KW-0732">Signal</keyword>
<feature type="transmembrane region" description="Helical" evidence="5">
    <location>
        <begin position="186"/>
        <end position="206"/>
    </location>
</feature>
<dbReference type="InterPro" id="IPR014756">
    <property type="entry name" value="Ig_E-set"/>
</dbReference>
<organism evidence="8 9">
    <name type="scientific">Tumebacillus algifaecis</name>
    <dbReference type="NCBI Taxonomy" id="1214604"/>
    <lineage>
        <taxon>Bacteria</taxon>
        <taxon>Bacillati</taxon>
        <taxon>Bacillota</taxon>
        <taxon>Bacilli</taxon>
        <taxon>Bacillales</taxon>
        <taxon>Alicyclobacillaceae</taxon>
        <taxon>Tumebacillus</taxon>
    </lineage>
</organism>
<dbReference type="OrthoDB" id="2353937at2"/>
<dbReference type="GO" id="GO:0005507">
    <property type="term" value="F:copper ion binding"/>
    <property type="evidence" value="ECO:0007669"/>
    <property type="project" value="InterPro"/>
</dbReference>
<feature type="transmembrane region" description="Helical" evidence="5">
    <location>
        <begin position="315"/>
        <end position="337"/>
    </location>
</feature>
<keyword evidence="2" id="KW-0479">Metal-binding</keyword>
<evidence type="ECO:0000256" key="6">
    <source>
        <dbReference type="SAM" id="SignalP"/>
    </source>
</evidence>
<keyword evidence="5" id="KW-0812">Transmembrane</keyword>
<keyword evidence="5" id="KW-1133">Transmembrane helix</keyword>
<feature type="transmembrane region" description="Helical" evidence="5">
    <location>
        <begin position="145"/>
        <end position="165"/>
    </location>
</feature>
<feature type="chain" id="PRO_5012284929" description="CopC domain-containing protein" evidence="6">
    <location>
        <begin position="24"/>
        <end position="411"/>
    </location>
</feature>
<feature type="transmembrane region" description="Helical" evidence="5">
    <location>
        <begin position="392"/>
        <end position="410"/>
    </location>
</feature>
<dbReference type="InterPro" id="IPR032694">
    <property type="entry name" value="CopC/D"/>
</dbReference>
<dbReference type="RefSeq" id="WP_094236106.1">
    <property type="nucleotide sequence ID" value="NZ_CP022657.1"/>
</dbReference>
<dbReference type="PANTHER" id="PTHR34820">
    <property type="entry name" value="INNER MEMBRANE PROTEIN YEBZ"/>
    <property type="match status" value="1"/>
</dbReference>
<keyword evidence="5" id="KW-0472">Membrane</keyword>
<comment type="subcellular location">
    <subcellularLocation>
        <location evidence="1">Cell envelope</location>
    </subcellularLocation>
</comment>
<evidence type="ECO:0000256" key="4">
    <source>
        <dbReference type="ARBA" id="ARBA00023008"/>
    </source>
</evidence>
<name>A0A223D0J7_9BACL</name>
<protein>
    <recommendedName>
        <fullName evidence="7">CopC domain-containing protein</fullName>
    </recommendedName>
</protein>
<dbReference type="PANTHER" id="PTHR34820:SF4">
    <property type="entry name" value="INNER MEMBRANE PROTEIN YEBZ"/>
    <property type="match status" value="1"/>
</dbReference>
<evidence type="ECO:0000313" key="9">
    <source>
        <dbReference type="Proteomes" id="UP000214688"/>
    </source>
</evidence>
<reference evidence="8 9" key="1">
    <citation type="journal article" date="2015" name="Int. J. Syst. Evol. Microbiol.">
        <title>Tumebacillus algifaecis sp. nov., isolated from decomposing algal scum.</title>
        <authorList>
            <person name="Wu Y.F."/>
            <person name="Zhang B."/>
            <person name="Xing P."/>
            <person name="Wu Q.L."/>
            <person name="Liu S.J."/>
        </authorList>
    </citation>
    <scope>NUCLEOTIDE SEQUENCE [LARGE SCALE GENOMIC DNA]</scope>
    <source>
        <strain evidence="8 9">THMBR28</strain>
    </source>
</reference>